<protein>
    <submittedName>
        <fullName evidence="1">Uncharacterized protein</fullName>
    </submittedName>
</protein>
<comment type="caution">
    <text evidence="1">The sequence shown here is derived from an EMBL/GenBank/DDBJ whole genome shotgun (WGS) entry which is preliminary data.</text>
</comment>
<dbReference type="AlphaFoldDB" id="A0A7W6JRB8"/>
<keyword evidence="2" id="KW-1185">Reference proteome</keyword>
<dbReference type="RefSeq" id="WP_183994406.1">
    <property type="nucleotide sequence ID" value="NZ_JACIEH010000001.1"/>
</dbReference>
<reference evidence="1 2" key="1">
    <citation type="submission" date="2020-08" db="EMBL/GenBank/DDBJ databases">
        <title>Genomic Encyclopedia of Type Strains, Phase IV (KMG-IV): sequencing the most valuable type-strain genomes for metagenomic binning, comparative biology and taxonomic classification.</title>
        <authorList>
            <person name="Goeker M."/>
        </authorList>
    </citation>
    <scope>NUCLEOTIDE SEQUENCE [LARGE SCALE GENOMIC DNA]</scope>
    <source>
        <strain evidence="1 2">DSM 101806</strain>
    </source>
</reference>
<evidence type="ECO:0000313" key="1">
    <source>
        <dbReference type="EMBL" id="MBB4097051.1"/>
    </source>
</evidence>
<organism evidence="1 2">
    <name type="scientific">Sphingomonas kyeonggiensis</name>
    <dbReference type="NCBI Taxonomy" id="1268553"/>
    <lineage>
        <taxon>Bacteria</taxon>
        <taxon>Pseudomonadati</taxon>
        <taxon>Pseudomonadota</taxon>
        <taxon>Alphaproteobacteria</taxon>
        <taxon>Sphingomonadales</taxon>
        <taxon>Sphingomonadaceae</taxon>
        <taxon>Sphingomonas</taxon>
    </lineage>
</organism>
<dbReference type="Proteomes" id="UP000557392">
    <property type="component" value="Unassembled WGS sequence"/>
</dbReference>
<sequence>MKQIIPHKAVRPMELALVVFLAICAVLAVVQGLGMLGAGIAASEHSAPVR</sequence>
<gene>
    <name evidence="1" type="ORF">GGR46_000584</name>
</gene>
<dbReference type="EMBL" id="JACIEH010000001">
    <property type="protein sequence ID" value="MBB4097051.1"/>
    <property type="molecule type" value="Genomic_DNA"/>
</dbReference>
<accession>A0A7W6JRB8</accession>
<proteinExistence type="predicted"/>
<evidence type="ECO:0000313" key="2">
    <source>
        <dbReference type="Proteomes" id="UP000557392"/>
    </source>
</evidence>
<name>A0A7W6JRB8_9SPHN</name>